<evidence type="ECO:0000256" key="9">
    <source>
        <dbReference type="SAM" id="Phobius"/>
    </source>
</evidence>
<proteinExistence type="inferred from homology"/>
<feature type="transmembrane region" description="Helical" evidence="9">
    <location>
        <begin position="66"/>
        <end position="91"/>
    </location>
</feature>
<keyword evidence="6 9" id="KW-1133">Transmembrane helix</keyword>
<evidence type="ECO:0000256" key="5">
    <source>
        <dbReference type="ARBA" id="ARBA00022692"/>
    </source>
</evidence>
<evidence type="ECO:0000256" key="2">
    <source>
        <dbReference type="ARBA" id="ARBA00004477"/>
    </source>
</evidence>
<evidence type="ECO:0000313" key="11">
    <source>
        <dbReference type="EMBL" id="KAK8855652.1"/>
    </source>
</evidence>
<evidence type="ECO:0000256" key="8">
    <source>
        <dbReference type="SAM" id="MobiDB-lite"/>
    </source>
</evidence>
<dbReference type="InterPro" id="IPR004853">
    <property type="entry name" value="Sugar_P_trans_dom"/>
</dbReference>
<dbReference type="InterPro" id="IPR050186">
    <property type="entry name" value="TPT_transporter"/>
</dbReference>
<evidence type="ECO:0000256" key="1">
    <source>
        <dbReference type="ARBA" id="ARBA00003420"/>
    </source>
</evidence>
<evidence type="ECO:0000256" key="4">
    <source>
        <dbReference type="ARBA" id="ARBA00011182"/>
    </source>
</evidence>
<protein>
    <submittedName>
        <fullName evidence="11">Triose-phosphate transporter family-domain-containing protein</fullName>
    </submittedName>
</protein>
<evidence type="ECO:0000256" key="7">
    <source>
        <dbReference type="ARBA" id="ARBA00023136"/>
    </source>
</evidence>
<comment type="caution">
    <text evidence="11">The sequence shown here is derived from an EMBL/GenBank/DDBJ whole genome shotgun (WGS) entry which is preliminary data.</text>
</comment>
<gene>
    <name evidence="11" type="ORF">PGQ11_011564</name>
</gene>
<evidence type="ECO:0000313" key="12">
    <source>
        <dbReference type="Proteomes" id="UP001390339"/>
    </source>
</evidence>
<feature type="transmembrane region" description="Helical" evidence="9">
    <location>
        <begin position="103"/>
        <end position="125"/>
    </location>
</feature>
<sequence>MEGSRPSTEADRKLESGTATSPADDNDGGLHPALYIALWISLNSSVILFNKWVLASAKFNFPMFLTTWHMVFSTAMTQIMACCTTVLYWRHKVPMNAETYRRAIFPIGILLSLSLICGNLSYLYLSVSFIQMLKATNSVATLLTTWLFRIAPLKALANVSVIFLSKCGW</sequence>
<organism evidence="11 12">
    <name type="scientific">Apiospora arundinis</name>
    <dbReference type="NCBI Taxonomy" id="335852"/>
    <lineage>
        <taxon>Eukaryota</taxon>
        <taxon>Fungi</taxon>
        <taxon>Dikarya</taxon>
        <taxon>Ascomycota</taxon>
        <taxon>Pezizomycotina</taxon>
        <taxon>Sordariomycetes</taxon>
        <taxon>Xylariomycetidae</taxon>
        <taxon>Amphisphaeriales</taxon>
        <taxon>Apiosporaceae</taxon>
        <taxon>Apiospora</taxon>
    </lineage>
</organism>
<feature type="domain" description="Sugar phosphate transporter" evidence="10">
    <location>
        <begin position="33"/>
        <end position="161"/>
    </location>
</feature>
<feature type="transmembrane region" description="Helical" evidence="9">
    <location>
        <begin position="33"/>
        <end position="54"/>
    </location>
</feature>
<evidence type="ECO:0000256" key="6">
    <source>
        <dbReference type="ARBA" id="ARBA00022989"/>
    </source>
</evidence>
<comment type="subunit">
    <text evidence="4">Homooligomer.</text>
</comment>
<evidence type="ECO:0000256" key="3">
    <source>
        <dbReference type="ARBA" id="ARBA00010425"/>
    </source>
</evidence>
<dbReference type="Proteomes" id="UP001390339">
    <property type="component" value="Unassembled WGS sequence"/>
</dbReference>
<accession>A0ABR2HZY9</accession>
<comment type="similarity">
    <text evidence="3">Belongs to the TPT transporter family. SLC35D subfamily.</text>
</comment>
<dbReference type="EMBL" id="JAPCWZ010000007">
    <property type="protein sequence ID" value="KAK8855652.1"/>
    <property type="molecule type" value="Genomic_DNA"/>
</dbReference>
<comment type="subcellular location">
    <subcellularLocation>
        <location evidence="2">Endoplasmic reticulum membrane</location>
        <topology evidence="2">Multi-pass membrane protein</topology>
    </subcellularLocation>
</comment>
<feature type="region of interest" description="Disordered" evidence="8">
    <location>
        <begin position="1"/>
        <end position="25"/>
    </location>
</feature>
<reference evidence="11 12" key="1">
    <citation type="journal article" date="2024" name="IMA Fungus">
        <title>Apiospora arundinis, a panoply of carbohydrate-active enzymes and secondary metabolites.</title>
        <authorList>
            <person name="Sorensen T."/>
            <person name="Petersen C."/>
            <person name="Muurmann A.T."/>
            <person name="Christiansen J.V."/>
            <person name="Brundto M.L."/>
            <person name="Overgaard C.K."/>
            <person name="Boysen A.T."/>
            <person name="Wollenberg R.D."/>
            <person name="Larsen T.O."/>
            <person name="Sorensen J.L."/>
            <person name="Nielsen K.L."/>
            <person name="Sondergaard T.E."/>
        </authorList>
    </citation>
    <scope>NUCLEOTIDE SEQUENCE [LARGE SCALE GENOMIC DNA]</scope>
    <source>
        <strain evidence="11 12">AAU 773</strain>
    </source>
</reference>
<name>A0ABR2HZY9_9PEZI</name>
<comment type="function">
    <text evidence="1">Involved in the import of GDP-mannose from the cytoplasm into the Golgi lumen.</text>
</comment>
<dbReference type="Pfam" id="PF03151">
    <property type="entry name" value="TPT"/>
    <property type="match status" value="1"/>
</dbReference>
<keyword evidence="5 9" id="KW-0812">Transmembrane</keyword>
<evidence type="ECO:0000259" key="10">
    <source>
        <dbReference type="Pfam" id="PF03151"/>
    </source>
</evidence>
<dbReference type="PANTHER" id="PTHR11132">
    <property type="entry name" value="SOLUTE CARRIER FAMILY 35"/>
    <property type="match status" value="1"/>
</dbReference>
<keyword evidence="12" id="KW-1185">Reference proteome</keyword>
<keyword evidence="7 9" id="KW-0472">Membrane</keyword>